<feature type="compositionally biased region" description="Basic and acidic residues" evidence="1">
    <location>
        <begin position="7"/>
        <end position="18"/>
    </location>
</feature>
<reference evidence="2" key="1">
    <citation type="journal article" date="2022" name="bioRxiv">
        <title>Sequencing and chromosome-scale assembly of the giantPleurodeles waltlgenome.</title>
        <authorList>
            <person name="Brown T."/>
            <person name="Elewa A."/>
            <person name="Iarovenko S."/>
            <person name="Subramanian E."/>
            <person name="Araus A.J."/>
            <person name="Petzold A."/>
            <person name="Susuki M."/>
            <person name="Suzuki K.-i.T."/>
            <person name="Hayashi T."/>
            <person name="Toyoda A."/>
            <person name="Oliveira C."/>
            <person name="Osipova E."/>
            <person name="Leigh N.D."/>
            <person name="Simon A."/>
            <person name="Yun M.H."/>
        </authorList>
    </citation>
    <scope>NUCLEOTIDE SEQUENCE</scope>
    <source>
        <strain evidence="2">20211129_DDA</strain>
        <tissue evidence="2">Liver</tissue>
    </source>
</reference>
<proteinExistence type="predicted"/>
<feature type="region of interest" description="Disordered" evidence="1">
    <location>
        <begin position="148"/>
        <end position="198"/>
    </location>
</feature>
<dbReference type="AlphaFoldDB" id="A0AAV7KTT9"/>
<feature type="region of interest" description="Disordered" evidence="1">
    <location>
        <begin position="214"/>
        <end position="246"/>
    </location>
</feature>
<evidence type="ECO:0000313" key="2">
    <source>
        <dbReference type="EMBL" id="KAJ1082901.1"/>
    </source>
</evidence>
<feature type="compositionally biased region" description="Polar residues" evidence="1">
    <location>
        <begin position="237"/>
        <end position="246"/>
    </location>
</feature>
<protein>
    <submittedName>
        <fullName evidence="2">Uncharacterized protein</fullName>
    </submittedName>
</protein>
<evidence type="ECO:0000256" key="1">
    <source>
        <dbReference type="SAM" id="MobiDB-lite"/>
    </source>
</evidence>
<comment type="caution">
    <text evidence="2">The sequence shown here is derived from an EMBL/GenBank/DDBJ whole genome shotgun (WGS) entry which is preliminary data.</text>
</comment>
<feature type="compositionally biased region" description="Basic residues" evidence="1">
    <location>
        <begin position="188"/>
        <end position="197"/>
    </location>
</feature>
<accession>A0AAV7KTT9</accession>
<dbReference type="Proteomes" id="UP001066276">
    <property type="component" value="Chromosome 12"/>
</dbReference>
<evidence type="ECO:0000313" key="3">
    <source>
        <dbReference type="Proteomes" id="UP001066276"/>
    </source>
</evidence>
<feature type="region of interest" description="Disordered" evidence="1">
    <location>
        <begin position="1"/>
        <end position="37"/>
    </location>
</feature>
<keyword evidence="3" id="KW-1185">Reference proteome</keyword>
<name>A0AAV7KTT9_PLEWA</name>
<sequence length="246" mass="27247">MRPVGASRRDIGWRKRSEGSGQRGCVVSNGPGTTSVDRWRVSAHTRNGGNPKKEGYLKDLFAKTPVKKALPGEPPVMEGGDAVDQGVRGDGEAPLTRSFMEQLFGALRGDFATLKQEIAAEVKELKREVVELGQRVDTPEQEKTYALEGMPPRLGDTVLSPKDREQRPRTDGAARRPRPDEPNSINPQRKRAKKRGRHCLDVYAARTVSQMWTLTNEAGGPHTLPHADGELQPDGQLKQQNTGWRR</sequence>
<gene>
    <name evidence="2" type="ORF">NDU88_003062</name>
</gene>
<organism evidence="2 3">
    <name type="scientific">Pleurodeles waltl</name>
    <name type="common">Iberian ribbed newt</name>
    <dbReference type="NCBI Taxonomy" id="8319"/>
    <lineage>
        <taxon>Eukaryota</taxon>
        <taxon>Metazoa</taxon>
        <taxon>Chordata</taxon>
        <taxon>Craniata</taxon>
        <taxon>Vertebrata</taxon>
        <taxon>Euteleostomi</taxon>
        <taxon>Amphibia</taxon>
        <taxon>Batrachia</taxon>
        <taxon>Caudata</taxon>
        <taxon>Salamandroidea</taxon>
        <taxon>Salamandridae</taxon>
        <taxon>Pleurodelinae</taxon>
        <taxon>Pleurodeles</taxon>
    </lineage>
</organism>
<feature type="compositionally biased region" description="Basic and acidic residues" evidence="1">
    <location>
        <begin position="161"/>
        <end position="181"/>
    </location>
</feature>
<dbReference type="EMBL" id="JANPWB010000016">
    <property type="protein sequence ID" value="KAJ1082901.1"/>
    <property type="molecule type" value="Genomic_DNA"/>
</dbReference>